<gene>
    <name evidence="2" type="ORF">P154DRAFT_625881</name>
</gene>
<feature type="region of interest" description="Disordered" evidence="1">
    <location>
        <begin position="343"/>
        <end position="372"/>
    </location>
</feature>
<feature type="region of interest" description="Disordered" evidence="1">
    <location>
        <begin position="831"/>
        <end position="863"/>
    </location>
</feature>
<evidence type="ECO:0000256" key="1">
    <source>
        <dbReference type="SAM" id="MobiDB-lite"/>
    </source>
</evidence>
<feature type="compositionally biased region" description="Low complexity" evidence="1">
    <location>
        <begin position="700"/>
        <end position="711"/>
    </location>
</feature>
<proteinExistence type="predicted"/>
<feature type="compositionally biased region" description="Polar residues" evidence="1">
    <location>
        <begin position="402"/>
        <end position="417"/>
    </location>
</feature>
<accession>A0A6A5VVN4</accession>
<feature type="compositionally biased region" description="Low complexity" evidence="1">
    <location>
        <begin position="663"/>
        <end position="672"/>
    </location>
</feature>
<protein>
    <submittedName>
        <fullName evidence="2">Uncharacterized protein</fullName>
    </submittedName>
</protein>
<feature type="region of interest" description="Disordered" evidence="1">
    <location>
        <begin position="663"/>
        <end position="728"/>
    </location>
</feature>
<feature type="compositionally biased region" description="Low complexity" evidence="1">
    <location>
        <begin position="838"/>
        <end position="847"/>
    </location>
</feature>
<feature type="compositionally biased region" description="Basic and acidic residues" evidence="1">
    <location>
        <begin position="519"/>
        <end position="530"/>
    </location>
</feature>
<feature type="compositionally biased region" description="Polar residues" evidence="1">
    <location>
        <begin position="434"/>
        <end position="470"/>
    </location>
</feature>
<name>A0A6A5VVN4_9PLEO</name>
<feature type="region of interest" description="Disordered" evidence="1">
    <location>
        <begin position="265"/>
        <end position="292"/>
    </location>
</feature>
<feature type="compositionally biased region" description="Polar residues" evidence="1">
    <location>
        <begin position="975"/>
        <end position="984"/>
    </location>
</feature>
<feature type="compositionally biased region" description="Polar residues" evidence="1">
    <location>
        <begin position="759"/>
        <end position="775"/>
    </location>
</feature>
<keyword evidence="3" id="KW-1185">Reference proteome</keyword>
<sequence length="1202" mass="129888">MASCTIFSDDWSDMDDIYEHIIERINKGTATAEDWRDLPEYLHPQCASATTLGNAAPDEAAIMEHYAPETATNEQCDLICFGGSKDSTIESEPELEPGQAVVFTGHHILPVDLNHGKQCFYCGKDFAYFTDSDKILHRYNCWSDWIAGGGSIASFDHDPYQNDWGSDPTNPTNKCSMCNRLIGDFDYKEKLSHITSCYCATPQAPSGCPSCQRKWENILDCQQVGAAHKLVRIGHLLNCWYICGSKTPAVHSTIRKFAVQQKTGGSLEDGNQASEVSDDSATEPADGVDGSLSPAELSEVVEALNLGWIDVDDWLPPPGFCDTQDTTPIVSTVNEHLSMGVAGNDSGQMGLSRGGDTKANTRSGEGNHTSKGWLPEVNEFKAALKALGDSKSFLPRVKLTPMANTPTGGRDGISTSTLGGGPAQGVPIEDASDKSVQGNSTGKPSTIIKLSNLGSASTTENEAGENQPNATMADEKPEPSARVKWQARRPFQYDAFCSRKYHIQPQSPKKTTLSSPRPSNRDEIPKEFLERSVFRRSPELTPKSPLACLNNAYPRLLKSKEAAPEMLLGNARNMPIPQVFHFHHDGTAFADEDDAPLDLIRLNDDRLRAFTGRQIIAGKKAKALRVTCTYKIHWGDIITSLSEAEEEALAIIFIRKKIPADSPSIAAPSATPQEVEAPSTPVGPISPSTTANPITPAKEVVVPSPSTVSPPRHAPRPEGAPVRPTSSGTAMEVVVPSTFAAPTTGHDPKPQGAPVRPASTGSMNRATSPSGQPAQLPSLVPRQKSLASERATGSPGQNPKPPAAVPKPSSSAPTIRFGDMAPASICRHTTLPDKATMPSASASSPSSDQNARRNYPPRASKPAYSFVSEIQKRKANKWTHRTSLPYSDAPTPKKADGHRVVSVKYAASDDRVRKVVNQACKETIEAVATTTEMAEEMMKEWTEKKETNKNFVQEKKMNKEPSRTIPKVAEGNNVPRFQTPRNSSSALRAYIARDEPTQSTDAMAEEVAEESTTNSMAMAAYKRHKMELAFMTQDVTLQLSAFFITETTKEARERHALNNSNSIRDGLTGSGTTAEVAEAVVASVEVEALELKTIMMEATTMESPKVGALETKAITMEAPKVDALPMQTLTVEIMGRIAENVPAQDHTTESIAETYKTRNIPTVVSLGLTAIGMAIPAALMFTWSTYRAQSLGAIAALMAQST</sequence>
<dbReference type="AlphaFoldDB" id="A0A6A5VVN4"/>
<dbReference type="EMBL" id="ML977810">
    <property type="protein sequence ID" value="KAF1992749.1"/>
    <property type="molecule type" value="Genomic_DNA"/>
</dbReference>
<reference evidence="2" key="1">
    <citation type="journal article" date="2020" name="Stud. Mycol.">
        <title>101 Dothideomycetes genomes: a test case for predicting lifestyles and emergence of pathogens.</title>
        <authorList>
            <person name="Haridas S."/>
            <person name="Albert R."/>
            <person name="Binder M."/>
            <person name="Bloem J."/>
            <person name="Labutti K."/>
            <person name="Salamov A."/>
            <person name="Andreopoulos B."/>
            <person name="Baker S."/>
            <person name="Barry K."/>
            <person name="Bills G."/>
            <person name="Bluhm B."/>
            <person name="Cannon C."/>
            <person name="Castanera R."/>
            <person name="Culley D."/>
            <person name="Daum C."/>
            <person name="Ezra D."/>
            <person name="Gonzalez J."/>
            <person name="Henrissat B."/>
            <person name="Kuo A."/>
            <person name="Liang C."/>
            <person name="Lipzen A."/>
            <person name="Lutzoni F."/>
            <person name="Magnuson J."/>
            <person name="Mondo S."/>
            <person name="Nolan M."/>
            <person name="Ohm R."/>
            <person name="Pangilinan J."/>
            <person name="Park H.-J."/>
            <person name="Ramirez L."/>
            <person name="Alfaro M."/>
            <person name="Sun H."/>
            <person name="Tritt A."/>
            <person name="Yoshinaga Y."/>
            <person name="Zwiers L.-H."/>
            <person name="Turgeon B."/>
            <person name="Goodwin S."/>
            <person name="Spatafora J."/>
            <person name="Crous P."/>
            <person name="Grigoriev I."/>
        </authorList>
    </citation>
    <scope>NUCLEOTIDE SEQUENCE</scope>
    <source>
        <strain evidence="2">CBS 123094</strain>
    </source>
</reference>
<evidence type="ECO:0000313" key="3">
    <source>
        <dbReference type="Proteomes" id="UP000799779"/>
    </source>
</evidence>
<feature type="region of interest" description="Disordered" evidence="1">
    <location>
        <begin position="740"/>
        <end position="817"/>
    </location>
</feature>
<evidence type="ECO:0000313" key="2">
    <source>
        <dbReference type="EMBL" id="KAF1992749.1"/>
    </source>
</evidence>
<feature type="compositionally biased region" description="Polar residues" evidence="1">
    <location>
        <begin position="358"/>
        <end position="370"/>
    </location>
</feature>
<organism evidence="2 3">
    <name type="scientific">Amniculicola lignicola CBS 123094</name>
    <dbReference type="NCBI Taxonomy" id="1392246"/>
    <lineage>
        <taxon>Eukaryota</taxon>
        <taxon>Fungi</taxon>
        <taxon>Dikarya</taxon>
        <taxon>Ascomycota</taxon>
        <taxon>Pezizomycotina</taxon>
        <taxon>Dothideomycetes</taxon>
        <taxon>Pleosporomycetidae</taxon>
        <taxon>Pleosporales</taxon>
        <taxon>Amniculicolaceae</taxon>
        <taxon>Amniculicola</taxon>
    </lineage>
</organism>
<feature type="region of interest" description="Disordered" evidence="1">
    <location>
        <begin position="499"/>
        <end position="530"/>
    </location>
</feature>
<feature type="compositionally biased region" description="Polar residues" evidence="1">
    <location>
        <begin position="265"/>
        <end position="275"/>
    </location>
</feature>
<feature type="region of interest" description="Disordered" evidence="1">
    <location>
        <begin position="399"/>
        <end position="485"/>
    </location>
</feature>
<feature type="compositionally biased region" description="Polar residues" evidence="1">
    <location>
        <begin position="504"/>
        <end position="518"/>
    </location>
</feature>
<feature type="region of interest" description="Disordered" evidence="1">
    <location>
        <begin position="876"/>
        <end position="897"/>
    </location>
</feature>
<feature type="region of interest" description="Disordered" evidence="1">
    <location>
        <begin position="955"/>
        <end position="984"/>
    </location>
</feature>
<dbReference type="Proteomes" id="UP000799779">
    <property type="component" value="Unassembled WGS sequence"/>
</dbReference>